<feature type="transmembrane region" description="Helical" evidence="7">
    <location>
        <begin position="74"/>
        <end position="93"/>
    </location>
</feature>
<accession>A0ABV2WUX1</accession>
<name>A0ABV2WUX1_9NOCA</name>
<proteinExistence type="inferred from homology"/>
<organism evidence="8 9">
    <name type="scientific">Nocardia rhamnosiphila</name>
    <dbReference type="NCBI Taxonomy" id="426716"/>
    <lineage>
        <taxon>Bacteria</taxon>
        <taxon>Bacillati</taxon>
        <taxon>Actinomycetota</taxon>
        <taxon>Actinomycetes</taxon>
        <taxon>Mycobacteriales</taxon>
        <taxon>Nocardiaceae</taxon>
        <taxon>Nocardia</taxon>
    </lineage>
</organism>
<dbReference type="Pfam" id="PF07681">
    <property type="entry name" value="DoxX"/>
    <property type="match status" value="1"/>
</dbReference>
<evidence type="ECO:0000256" key="2">
    <source>
        <dbReference type="ARBA" id="ARBA00006679"/>
    </source>
</evidence>
<keyword evidence="6 7" id="KW-0472">Membrane</keyword>
<dbReference type="RefSeq" id="WP_356957658.1">
    <property type="nucleotide sequence ID" value="NZ_JBEYBD010000010.1"/>
</dbReference>
<protein>
    <submittedName>
        <fullName evidence="8">DoxX family protein</fullName>
    </submittedName>
</protein>
<dbReference type="PANTHER" id="PTHR33452">
    <property type="entry name" value="OXIDOREDUCTASE CATD-RELATED"/>
    <property type="match status" value="1"/>
</dbReference>
<sequence>MTDLRNLLILLARVGLGVVFLAHGWQKFVTNGLDATQRGFESMGAPLPGISAILAAAIELAGGAGLILGVITPVWAVLLVADMVGAYLITHMGNGLFVNSGGSELVIGLGAGALLLLCTGAGRFSVDGLLGGRVPWNRGGLVPA</sequence>
<keyword evidence="9" id="KW-1185">Reference proteome</keyword>
<gene>
    <name evidence="8" type="ORF">ABZ510_22610</name>
</gene>
<evidence type="ECO:0000256" key="4">
    <source>
        <dbReference type="ARBA" id="ARBA00022692"/>
    </source>
</evidence>
<evidence type="ECO:0000256" key="3">
    <source>
        <dbReference type="ARBA" id="ARBA00022475"/>
    </source>
</evidence>
<dbReference type="PANTHER" id="PTHR33452:SF1">
    <property type="entry name" value="INNER MEMBRANE PROTEIN YPHA-RELATED"/>
    <property type="match status" value="1"/>
</dbReference>
<dbReference type="Proteomes" id="UP001550628">
    <property type="component" value="Unassembled WGS sequence"/>
</dbReference>
<keyword evidence="3" id="KW-1003">Cell membrane</keyword>
<comment type="subcellular location">
    <subcellularLocation>
        <location evidence="1">Cell membrane</location>
        <topology evidence="1">Multi-pass membrane protein</topology>
    </subcellularLocation>
</comment>
<keyword evidence="5 7" id="KW-1133">Transmembrane helix</keyword>
<feature type="transmembrane region" description="Helical" evidence="7">
    <location>
        <begin position="7"/>
        <end position="25"/>
    </location>
</feature>
<dbReference type="EMBL" id="JBEYBF010000016">
    <property type="protein sequence ID" value="MEU1954648.1"/>
    <property type="molecule type" value="Genomic_DNA"/>
</dbReference>
<comment type="caution">
    <text evidence="8">The sequence shown here is derived from an EMBL/GenBank/DDBJ whole genome shotgun (WGS) entry which is preliminary data.</text>
</comment>
<comment type="similarity">
    <text evidence="2">Belongs to the DoxX family.</text>
</comment>
<feature type="transmembrane region" description="Helical" evidence="7">
    <location>
        <begin position="45"/>
        <end position="67"/>
    </location>
</feature>
<reference evidence="8 9" key="1">
    <citation type="submission" date="2024-06" db="EMBL/GenBank/DDBJ databases">
        <title>The Natural Products Discovery Center: Release of the First 8490 Sequenced Strains for Exploring Actinobacteria Biosynthetic Diversity.</title>
        <authorList>
            <person name="Kalkreuter E."/>
            <person name="Kautsar S.A."/>
            <person name="Yang D."/>
            <person name="Bader C.D."/>
            <person name="Teijaro C.N."/>
            <person name="Fluegel L."/>
            <person name="Davis C.M."/>
            <person name="Simpson J.R."/>
            <person name="Lauterbach L."/>
            <person name="Steele A.D."/>
            <person name="Gui C."/>
            <person name="Meng S."/>
            <person name="Li G."/>
            <person name="Viehrig K."/>
            <person name="Ye F."/>
            <person name="Su P."/>
            <person name="Kiefer A.F."/>
            <person name="Nichols A."/>
            <person name="Cepeda A.J."/>
            <person name="Yan W."/>
            <person name="Fan B."/>
            <person name="Jiang Y."/>
            <person name="Adhikari A."/>
            <person name="Zheng C.-J."/>
            <person name="Schuster L."/>
            <person name="Cowan T.M."/>
            <person name="Smanski M.J."/>
            <person name="Chevrette M.G."/>
            <person name="De Carvalho L.P.S."/>
            <person name="Shen B."/>
        </authorList>
    </citation>
    <scope>NUCLEOTIDE SEQUENCE [LARGE SCALE GENOMIC DNA]</scope>
    <source>
        <strain evidence="8 9">NPDC019708</strain>
    </source>
</reference>
<dbReference type="InterPro" id="IPR051907">
    <property type="entry name" value="DoxX-like_oxidoreductase"/>
</dbReference>
<evidence type="ECO:0000256" key="6">
    <source>
        <dbReference type="ARBA" id="ARBA00023136"/>
    </source>
</evidence>
<evidence type="ECO:0000313" key="9">
    <source>
        <dbReference type="Proteomes" id="UP001550628"/>
    </source>
</evidence>
<dbReference type="InterPro" id="IPR032808">
    <property type="entry name" value="DoxX"/>
</dbReference>
<keyword evidence="4 7" id="KW-0812">Transmembrane</keyword>
<evidence type="ECO:0000256" key="5">
    <source>
        <dbReference type="ARBA" id="ARBA00022989"/>
    </source>
</evidence>
<feature type="transmembrane region" description="Helical" evidence="7">
    <location>
        <begin position="105"/>
        <end position="126"/>
    </location>
</feature>
<evidence type="ECO:0000256" key="7">
    <source>
        <dbReference type="SAM" id="Phobius"/>
    </source>
</evidence>
<evidence type="ECO:0000256" key="1">
    <source>
        <dbReference type="ARBA" id="ARBA00004651"/>
    </source>
</evidence>
<evidence type="ECO:0000313" key="8">
    <source>
        <dbReference type="EMBL" id="MEU1954648.1"/>
    </source>
</evidence>